<dbReference type="PANTHER" id="PTHR21301">
    <property type="entry name" value="REVERSE TRANSCRIPTASE"/>
    <property type="match status" value="1"/>
</dbReference>
<dbReference type="PANTHER" id="PTHR21301:SF10">
    <property type="entry name" value="REVERSE TRANSCRIPTASE DOMAIN-CONTAINING PROTEIN"/>
    <property type="match status" value="1"/>
</dbReference>
<comment type="caution">
    <text evidence="1">The sequence shown here is derived from an EMBL/GenBank/DDBJ whole genome shotgun (WGS) entry which is preliminary data.</text>
</comment>
<accession>A0AAV7UQU2</accession>
<proteinExistence type="predicted"/>
<dbReference type="Proteomes" id="UP001066276">
    <property type="component" value="Chromosome 2_2"/>
</dbReference>
<dbReference type="EMBL" id="JANPWB010000004">
    <property type="protein sequence ID" value="KAJ1191420.1"/>
    <property type="molecule type" value="Genomic_DNA"/>
</dbReference>
<keyword evidence="2" id="KW-1185">Reference proteome</keyword>
<sequence>MKVCDYIEEGMRQLMYTNTYKPLETDPTEDLNKEIKNMVAEYSSLNLIDETTAEILVHPKPRPGRFYMLRKIHKMNNPGRPIISGNDTATERLSLFVNLHLHPIVQELPSFVKDTSHFLQIIEKLNQTNTFDDDTLLATFDVTSLYTNIPHDDGLMALSEALNKRTVKKPSTNVLTTLQELSLNPTISPSMENTIYRYKGHPWALGWLLPMQIPSWANWSTTYLRVLTTNHWYGYDTLMTYL</sequence>
<gene>
    <name evidence="1" type="ORF">NDU88_000736</name>
</gene>
<evidence type="ECO:0008006" key="3">
    <source>
        <dbReference type="Google" id="ProtNLM"/>
    </source>
</evidence>
<evidence type="ECO:0000313" key="1">
    <source>
        <dbReference type="EMBL" id="KAJ1191420.1"/>
    </source>
</evidence>
<name>A0AAV7UQU2_PLEWA</name>
<dbReference type="AlphaFoldDB" id="A0AAV7UQU2"/>
<protein>
    <recommendedName>
        <fullName evidence="3">Reverse transcriptase domain-containing protein</fullName>
    </recommendedName>
</protein>
<reference evidence="1" key="1">
    <citation type="journal article" date="2022" name="bioRxiv">
        <title>Sequencing and chromosome-scale assembly of the giantPleurodeles waltlgenome.</title>
        <authorList>
            <person name="Brown T."/>
            <person name="Elewa A."/>
            <person name="Iarovenko S."/>
            <person name="Subramanian E."/>
            <person name="Araus A.J."/>
            <person name="Petzold A."/>
            <person name="Susuki M."/>
            <person name="Suzuki K.-i.T."/>
            <person name="Hayashi T."/>
            <person name="Toyoda A."/>
            <person name="Oliveira C."/>
            <person name="Osipova E."/>
            <person name="Leigh N.D."/>
            <person name="Simon A."/>
            <person name="Yun M.H."/>
        </authorList>
    </citation>
    <scope>NUCLEOTIDE SEQUENCE</scope>
    <source>
        <strain evidence="1">20211129_DDA</strain>
        <tissue evidence="1">Liver</tissue>
    </source>
</reference>
<organism evidence="1 2">
    <name type="scientific">Pleurodeles waltl</name>
    <name type="common">Iberian ribbed newt</name>
    <dbReference type="NCBI Taxonomy" id="8319"/>
    <lineage>
        <taxon>Eukaryota</taxon>
        <taxon>Metazoa</taxon>
        <taxon>Chordata</taxon>
        <taxon>Craniata</taxon>
        <taxon>Vertebrata</taxon>
        <taxon>Euteleostomi</taxon>
        <taxon>Amphibia</taxon>
        <taxon>Batrachia</taxon>
        <taxon>Caudata</taxon>
        <taxon>Salamandroidea</taxon>
        <taxon>Salamandridae</taxon>
        <taxon>Pleurodelinae</taxon>
        <taxon>Pleurodeles</taxon>
    </lineage>
</organism>
<evidence type="ECO:0000313" key="2">
    <source>
        <dbReference type="Proteomes" id="UP001066276"/>
    </source>
</evidence>